<protein>
    <submittedName>
        <fullName evidence="3">Mannose-1-phosphate guanylyltransferase</fullName>
    </submittedName>
</protein>
<dbReference type="PANTHER" id="PTHR46390:SF1">
    <property type="entry name" value="MANNOSE-1-PHOSPHATE GUANYLYLTRANSFERASE"/>
    <property type="match status" value="1"/>
</dbReference>
<evidence type="ECO:0000259" key="1">
    <source>
        <dbReference type="Pfam" id="PF00483"/>
    </source>
</evidence>
<dbReference type="HOGENOM" id="CLU_035527_0_1_11"/>
<dbReference type="GO" id="GO:0004475">
    <property type="term" value="F:mannose-1-phosphate guanylyltransferase (GTP) activity"/>
    <property type="evidence" value="ECO:0007669"/>
    <property type="project" value="InterPro"/>
</dbReference>
<evidence type="ECO:0000313" key="4">
    <source>
        <dbReference type="Proteomes" id="UP000013167"/>
    </source>
</evidence>
<comment type="caution">
    <text evidence="3">The sequence shown here is derived from an EMBL/GenBank/DDBJ whole genome shotgun (WGS) entry which is preliminary data.</text>
</comment>
<dbReference type="InterPro" id="IPR005835">
    <property type="entry name" value="NTP_transferase_dom"/>
</dbReference>
<feature type="domain" description="Nucleotidyl transferase" evidence="1">
    <location>
        <begin position="20"/>
        <end position="292"/>
    </location>
</feature>
<dbReference type="AlphaFoldDB" id="N0E2U0"/>
<sequence length="370" mass="38679">MAAAPVAKVTGMSSIPDFWAVIPAGGSGTRLWPLSRAGHPKFLHDLTGEGHTLIQGTVDRVAPLAADRVVVVTGVAHAEAVRAQLPGLTPDRVLAEPSPRDSMAAIAWAAAVIEREDPEAMIGSFAADHVIPDGEAFRACVAEAVAVAREDYVVTIGVEPTFPATSFGYIQMGQALDGHATAARVRQFVEKPDASRAANYLATGEFRWNAGMFVVKATVLLDLLTRWHPELAAGVRAIAADPSTLAQRWPELTRIAIDHAIAEPAADIGRVAVVPGAFTWNDVGDFATLRELLPTADDGVAVLGDPALVTTIDASGFVAPRGGRHVAVLGLTDVVVVDTGDAVLVTTVERAQDVKAVVDALKAGGRPDLT</sequence>
<reference evidence="3 4" key="1">
    <citation type="journal article" date="2013" name="ISME J.">
        <title>A metabolic model for members of the genus Tetrasphaera involved in enhanced biological phosphorus removal.</title>
        <authorList>
            <person name="Kristiansen R."/>
            <person name="Nguyen H.T.T."/>
            <person name="Saunders A.M."/>
            <person name="Nielsen J.L."/>
            <person name="Wimmer R."/>
            <person name="Le V.Q."/>
            <person name="McIlroy S.J."/>
            <person name="Petrovski S."/>
            <person name="Seviour R.J."/>
            <person name="Calteau A."/>
            <person name="Nielsen K.L."/>
            <person name="Nielsen P.H."/>
        </authorList>
    </citation>
    <scope>NUCLEOTIDE SEQUENCE [LARGE SCALE GENOMIC DNA]</scope>
    <source>
        <strain evidence="3 4">Lp2</strain>
    </source>
</reference>
<dbReference type="SUPFAM" id="SSF53448">
    <property type="entry name" value="Nucleotide-diphospho-sugar transferases"/>
    <property type="match status" value="1"/>
</dbReference>
<dbReference type="SUPFAM" id="SSF159283">
    <property type="entry name" value="Guanosine diphospho-D-mannose pyrophosphorylase/mannose-6-phosphate isomerase linker domain"/>
    <property type="match status" value="1"/>
</dbReference>
<organism evidence="3 4">
    <name type="scientific">Phycicoccus elongatus Lp2</name>
    <dbReference type="NCBI Taxonomy" id="1193181"/>
    <lineage>
        <taxon>Bacteria</taxon>
        <taxon>Bacillati</taxon>
        <taxon>Actinomycetota</taxon>
        <taxon>Actinomycetes</taxon>
        <taxon>Micrococcales</taxon>
        <taxon>Intrasporangiaceae</taxon>
        <taxon>Phycicoccus</taxon>
    </lineage>
</organism>
<dbReference type="PANTHER" id="PTHR46390">
    <property type="entry name" value="MANNOSE-1-PHOSPHATE GUANYLYLTRANSFERASE"/>
    <property type="match status" value="1"/>
</dbReference>
<name>N0E2U0_9MICO</name>
<dbReference type="CDD" id="cd02509">
    <property type="entry name" value="GDP-M1P_Guanylyltransferase"/>
    <property type="match status" value="1"/>
</dbReference>
<dbReference type="EMBL" id="CAIZ01000122">
    <property type="protein sequence ID" value="CCH70101.1"/>
    <property type="molecule type" value="Genomic_DNA"/>
</dbReference>
<keyword evidence="3" id="KW-0548">Nucleotidyltransferase</keyword>
<feature type="domain" description="MannoseP isomerase/GMP-like beta-helix" evidence="2">
    <location>
        <begin position="311"/>
        <end position="361"/>
    </location>
</feature>
<dbReference type="Pfam" id="PF22640">
    <property type="entry name" value="ManC_GMP_beta-helix"/>
    <property type="match status" value="1"/>
</dbReference>
<evidence type="ECO:0000313" key="3">
    <source>
        <dbReference type="EMBL" id="CCH70101.1"/>
    </source>
</evidence>
<proteinExistence type="predicted"/>
<evidence type="ECO:0000259" key="2">
    <source>
        <dbReference type="Pfam" id="PF22640"/>
    </source>
</evidence>
<dbReference type="InterPro" id="IPR054566">
    <property type="entry name" value="ManC/GMP-like_b-helix"/>
</dbReference>
<dbReference type="Pfam" id="PF00483">
    <property type="entry name" value="NTP_transferase"/>
    <property type="match status" value="1"/>
</dbReference>
<dbReference type="InterPro" id="IPR051161">
    <property type="entry name" value="Mannose-6P_isomerase_type2"/>
</dbReference>
<gene>
    <name evidence="3" type="ORF">BN10_520002</name>
</gene>
<accession>N0E2U0</accession>
<dbReference type="InterPro" id="IPR049577">
    <property type="entry name" value="GMPP_N"/>
</dbReference>
<dbReference type="Proteomes" id="UP000013167">
    <property type="component" value="Unassembled WGS sequence"/>
</dbReference>
<dbReference type="eggNOG" id="COG0836">
    <property type="taxonomic scope" value="Bacteria"/>
</dbReference>
<keyword evidence="3" id="KW-0808">Transferase</keyword>
<dbReference type="GO" id="GO:0009298">
    <property type="term" value="P:GDP-mannose biosynthetic process"/>
    <property type="evidence" value="ECO:0007669"/>
    <property type="project" value="TreeGrafter"/>
</dbReference>
<keyword evidence="4" id="KW-1185">Reference proteome</keyword>
<dbReference type="Gene3D" id="3.90.550.10">
    <property type="entry name" value="Spore Coat Polysaccharide Biosynthesis Protein SpsA, Chain A"/>
    <property type="match status" value="1"/>
</dbReference>
<dbReference type="InterPro" id="IPR029044">
    <property type="entry name" value="Nucleotide-diphossugar_trans"/>
</dbReference>
<dbReference type="STRING" id="1193181.BN10_520002"/>